<organism evidence="2 3">
    <name type="scientific">Micromonospora pattaloongensis</name>
    <dbReference type="NCBI Taxonomy" id="405436"/>
    <lineage>
        <taxon>Bacteria</taxon>
        <taxon>Bacillati</taxon>
        <taxon>Actinomycetota</taxon>
        <taxon>Actinomycetes</taxon>
        <taxon>Micromonosporales</taxon>
        <taxon>Micromonosporaceae</taxon>
        <taxon>Micromonospora</taxon>
    </lineage>
</organism>
<keyword evidence="3" id="KW-1185">Reference proteome</keyword>
<dbReference type="GO" id="GO:0016780">
    <property type="term" value="F:phosphotransferase activity, for other substituted phosphate groups"/>
    <property type="evidence" value="ECO:0007669"/>
    <property type="project" value="InterPro"/>
</dbReference>
<feature type="transmembrane region" description="Helical" evidence="1">
    <location>
        <begin position="170"/>
        <end position="189"/>
    </location>
</feature>
<gene>
    <name evidence="2" type="ORF">SAMN05444365_105159</name>
</gene>
<keyword evidence="1" id="KW-1133">Transmembrane helix</keyword>
<reference evidence="3" key="1">
    <citation type="submission" date="2016-10" db="EMBL/GenBank/DDBJ databases">
        <authorList>
            <person name="Varghese N."/>
            <person name="Submissions S."/>
        </authorList>
    </citation>
    <scope>NUCLEOTIDE SEQUENCE [LARGE SCALE GENOMIC DNA]</scope>
    <source>
        <strain evidence="3">DSM 45245</strain>
    </source>
</reference>
<evidence type="ECO:0000256" key="1">
    <source>
        <dbReference type="SAM" id="Phobius"/>
    </source>
</evidence>
<keyword evidence="1" id="KW-0812">Transmembrane</keyword>
<dbReference type="GO" id="GO:0016020">
    <property type="term" value="C:membrane"/>
    <property type="evidence" value="ECO:0007669"/>
    <property type="project" value="InterPro"/>
</dbReference>
<sequence length="225" mass="23486">MSTRLNWNEYATAWARLHGGFDPRLATPVVSGWLRMAYLLGAGLARLRVKPLAVTVFGLLLCLAVPLSVTRPPYGIFLGASLVVLSAVADSVDGAVAVTTGEPTRLGYVYDSLADRLGEAAWLTAFWLLGGAGPLVVAAGVLSWLHEYVRARAAAAGMREIGAVTVGERPTRVCVAAIGLLVAGAGAAIEPELPSGIVTLVTAVWILLAVFGLVQLMAAVRTALR</sequence>
<accession>A0A1H3Q1A1</accession>
<name>A0A1H3Q1A1_9ACTN</name>
<dbReference type="GO" id="GO:0008654">
    <property type="term" value="P:phospholipid biosynthetic process"/>
    <property type="evidence" value="ECO:0007669"/>
    <property type="project" value="InterPro"/>
</dbReference>
<feature type="transmembrane region" description="Helical" evidence="1">
    <location>
        <begin position="195"/>
        <end position="220"/>
    </location>
</feature>
<feature type="transmembrane region" description="Helical" evidence="1">
    <location>
        <begin position="125"/>
        <end position="149"/>
    </location>
</feature>
<dbReference type="RefSeq" id="WP_175543654.1">
    <property type="nucleotide sequence ID" value="NZ_FNPH01000005.1"/>
</dbReference>
<dbReference type="Proteomes" id="UP000242415">
    <property type="component" value="Unassembled WGS sequence"/>
</dbReference>
<keyword evidence="2" id="KW-0808">Transferase</keyword>
<dbReference type="Gene3D" id="1.20.120.1760">
    <property type="match status" value="1"/>
</dbReference>
<protein>
    <submittedName>
        <fullName evidence="2">CDP-diacylglycerol--glycerol-3-phosphate 3-phosphatidyltransferase</fullName>
    </submittedName>
</protein>
<feature type="transmembrane region" description="Helical" evidence="1">
    <location>
        <begin position="52"/>
        <end position="69"/>
    </location>
</feature>
<dbReference type="Pfam" id="PF01066">
    <property type="entry name" value="CDP-OH_P_transf"/>
    <property type="match status" value="1"/>
</dbReference>
<dbReference type="EMBL" id="FNPH01000005">
    <property type="protein sequence ID" value="SDZ07020.1"/>
    <property type="molecule type" value="Genomic_DNA"/>
</dbReference>
<proteinExistence type="predicted"/>
<evidence type="ECO:0000313" key="3">
    <source>
        <dbReference type="Proteomes" id="UP000242415"/>
    </source>
</evidence>
<dbReference type="AlphaFoldDB" id="A0A1H3Q1A1"/>
<evidence type="ECO:0000313" key="2">
    <source>
        <dbReference type="EMBL" id="SDZ07020.1"/>
    </source>
</evidence>
<keyword evidence="1" id="KW-0472">Membrane</keyword>
<dbReference type="InterPro" id="IPR043130">
    <property type="entry name" value="CDP-OH_PTrfase_TM_dom"/>
</dbReference>
<dbReference type="STRING" id="405436.SAMN05444365_105159"/>
<dbReference type="InterPro" id="IPR000462">
    <property type="entry name" value="CDP-OH_P_trans"/>
</dbReference>